<evidence type="ECO:0000313" key="1">
    <source>
        <dbReference type="EMBL" id="KAG0414923.1"/>
    </source>
</evidence>
<keyword evidence="2" id="KW-1185">Reference proteome</keyword>
<dbReference type="EMBL" id="JABSTQ010011134">
    <property type="protein sequence ID" value="KAG0414923.1"/>
    <property type="molecule type" value="Genomic_DNA"/>
</dbReference>
<gene>
    <name evidence="1" type="ORF">HPB47_007910</name>
</gene>
<comment type="caution">
    <text evidence="1">The sequence shown here is derived from an EMBL/GenBank/DDBJ whole genome shotgun (WGS) entry which is preliminary data.</text>
</comment>
<reference evidence="1 2" key="1">
    <citation type="journal article" date="2020" name="Cell">
        <title>Large-Scale Comparative Analyses of Tick Genomes Elucidate Their Genetic Diversity and Vector Capacities.</title>
        <authorList>
            <consortium name="Tick Genome and Microbiome Consortium (TIGMIC)"/>
            <person name="Jia N."/>
            <person name="Wang J."/>
            <person name="Shi W."/>
            <person name="Du L."/>
            <person name="Sun Y."/>
            <person name="Zhan W."/>
            <person name="Jiang J.F."/>
            <person name="Wang Q."/>
            <person name="Zhang B."/>
            <person name="Ji P."/>
            <person name="Bell-Sakyi L."/>
            <person name="Cui X.M."/>
            <person name="Yuan T.T."/>
            <person name="Jiang B.G."/>
            <person name="Yang W.F."/>
            <person name="Lam T.T."/>
            <person name="Chang Q.C."/>
            <person name="Ding S.J."/>
            <person name="Wang X.J."/>
            <person name="Zhu J.G."/>
            <person name="Ruan X.D."/>
            <person name="Zhao L."/>
            <person name="Wei J.T."/>
            <person name="Ye R.Z."/>
            <person name="Que T.C."/>
            <person name="Du C.H."/>
            <person name="Zhou Y.H."/>
            <person name="Cheng J.X."/>
            <person name="Dai P.F."/>
            <person name="Guo W.B."/>
            <person name="Han X.H."/>
            <person name="Huang E.J."/>
            <person name="Li L.F."/>
            <person name="Wei W."/>
            <person name="Gao Y.C."/>
            <person name="Liu J.Z."/>
            <person name="Shao H.Z."/>
            <person name="Wang X."/>
            <person name="Wang C.C."/>
            <person name="Yang T.C."/>
            <person name="Huo Q.B."/>
            <person name="Li W."/>
            <person name="Chen H.Y."/>
            <person name="Chen S.E."/>
            <person name="Zhou L.G."/>
            <person name="Ni X.B."/>
            <person name="Tian J.H."/>
            <person name="Sheng Y."/>
            <person name="Liu T."/>
            <person name="Pan Y.S."/>
            <person name="Xia L.Y."/>
            <person name="Li J."/>
            <person name="Zhao F."/>
            <person name="Cao W.C."/>
        </authorList>
    </citation>
    <scope>NUCLEOTIDE SEQUENCE [LARGE SCALE GENOMIC DNA]</scope>
    <source>
        <strain evidence="1">Iper-2018</strain>
    </source>
</reference>
<protein>
    <submittedName>
        <fullName evidence="1">Uncharacterized protein</fullName>
    </submittedName>
</protein>
<proteinExistence type="predicted"/>
<accession>A0AC60P722</accession>
<sequence>MSRFPEKWLFDALCYQILELRICDLALYGSVVQLPGFAHARTPNLTLHPNASPTAVAAAHAGISLPHASLSAATYHIRYAADGTKRARSTHLGSSTVKFTATPACRPFHSNDASSALEDGWHTVPRRRKTAHEFLHTVILRPTQPCRIMDAPFLTIDSAIATQTGLQSHPSLQPRYQVRYLDRSNQLAVDATSSQVRDALLKITYIPIDKKQVPVQAYEAIRRGQTRGFIKNAGGMDSAQLLQHLHCRKCTILQARPLGTSGSALITFEGTSLPFRVGLGSFTVRVYPFHRQTHVCDTCHCIGHRSTQCPNSDKARCATCGAPKHGTDQCSSAQPKCRNCGGTHLATARSCPKRKEIQRMMAQRDRGAPQRRPPPSSFPEEQPSPPPPVPPTPTLTLPAMPPVAPTVPIAASTTTKPKTDSRPILAAKPHVPALSAFVTHTQLPISEPPRTSFAEAVKAVNTARETPAPIPAVDDLTAMTQQMALLTKQTQATLQQLAAMQQSISTLVDTCTSAVIEQLNGPLPALPQYDGLAPDAETSASLPRIRAALYVHRSAPFTPLDTSQWCSIITSVTGCRLLLLPRRPVLLFSVYVTPDTSLNRRTRQPLNVAFIKHFSRLYPKDDIIVCGDFNAKHTAWGYDVDLPRGTRLLADLTELKLSLLNTPDTPTRIGQTSRQQDTCPDLTWARFPQRWKWQVTSDHLGSDHLPITLHYHFPSPTSSHHNTRRYTFITEWDKFRAALVSVMDVTGFSDIIQAIQCAHKAATKRLTVPEDAPAPDAHLLTLWNRRIRLLARYRRSARPRRLLRVLRQVQDTISSYTSELASDRWTSMCSSVSGNTHLSKVWRLLRVLLGDRKPRQPAAAVALREGVSFEELAERASDVFFPQPSRHDPGCYTRIHPVPEPIGLDSPFTLHELEAALDRANTHSAPGPDNITVGQLRNLPTALKETVLTEINLVWDSGCVPSEWRHSTVCPIPKPGKPPTSLTNLRPVSLTSCLCKTVESMLNARLQWWLESNQLLSPSQYGFRPGLSTQDVMSRLQHDTLSTSTPHLRIVAGVDVRKAFDSVPHSSVLSMAQQLSITGRAYNFIAAFLEDRTFTVHVGTSHGITRTNRVGVPQGSVLSPVLFNIVLAGLPPRLSEVPNLEHAIYADDITLWTHSGSPGYQQDAIQAGLDIIHDCIQSVGLAPAPDKTEFVVIHGGRRTPAKEAEKQCIQLTLAGTPISRRTSIRILGFHLDQDSRAATWFQRTISTSKQLNHLLYRVAHRSRGVHEHDLRIFARAFVVSRIMYGYPYYHLTRTQQLRLEIINRELQRIVTGLPRYTRIDALTSCSQMNSLDDLASPQIATQETRLRATLAGRFTLRKLGYNIDHLLPLPTPPPPWDSALSRHPVPSLGTWVKKRKPAAATLLADISTLSLIVIYTDSQEAIRALRHSSPSSAIALQIHREAISIRTAGHHTLIDWVPAHSGIPGNERAHRLARAKLLSARAGALLFLRHRSSHLAPFTIHTKPGRSTPANGTSLLQQARSGALLAPSLLAKMYPQVHINPQCTHCHIPASLPHLLWDCPLHSTARVRALSTLSPPPSTLTEWLNPPSAPDPGRVLAAFQAILRYLEDPQAPLLGSGLLKHYEPIIAAARRLSAPGNTRDT</sequence>
<dbReference type="Proteomes" id="UP000805193">
    <property type="component" value="Unassembled WGS sequence"/>
</dbReference>
<evidence type="ECO:0000313" key="2">
    <source>
        <dbReference type="Proteomes" id="UP000805193"/>
    </source>
</evidence>
<organism evidence="1 2">
    <name type="scientific">Ixodes persulcatus</name>
    <name type="common">Taiga tick</name>
    <dbReference type="NCBI Taxonomy" id="34615"/>
    <lineage>
        <taxon>Eukaryota</taxon>
        <taxon>Metazoa</taxon>
        <taxon>Ecdysozoa</taxon>
        <taxon>Arthropoda</taxon>
        <taxon>Chelicerata</taxon>
        <taxon>Arachnida</taxon>
        <taxon>Acari</taxon>
        <taxon>Parasitiformes</taxon>
        <taxon>Ixodida</taxon>
        <taxon>Ixodoidea</taxon>
        <taxon>Ixodidae</taxon>
        <taxon>Ixodinae</taxon>
        <taxon>Ixodes</taxon>
    </lineage>
</organism>
<name>A0AC60P722_IXOPE</name>